<evidence type="ECO:0000313" key="1">
    <source>
        <dbReference type="EMBL" id="WMX18815.1"/>
    </source>
</evidence>
<reference evidence="1" key="1">
    <citation type="submission" date="2023-05" db="EMBL/GenBank/DDBJ databases">
        <title>Complete genome sequence of three non-O157 smooth Escherichia coli infecting phages.</title>
        <authorList>
            <person name="Pas C."/>
            <person name="Briers Y."/>
            <person name="Fieseler L."/>
        </authorList>
    </citation>
    <scope>NUCLEOTIDE SEQUENCE</scope>
</reference>
<sequence length="63" mass="6879">MSTVVEVVYKDGTSEVLEGYTEVNGGNTGAFLLVSAYPESPSLPRIYFSPEAIKCVKKYTQVD</sequence>
<proteinExistence type="predicted"/>
<accession>A0AA51VHG0</accession>
<organism evidence="1 2">
    <name type="scientific">Escherichia phage vB_EcoP_PAS7</name>
    <dbReference type="NCBI Taxonomy" id="3053875"/>
    <lineage>
        <taxon>Viruses</taxon>
        <taxon>Duplodnaviria</taxon>
        <taxon>Heunggongvirae</taxon>
        <taxon>Uroviricota</taxon>
        <taxon>Caudoviricetes</taxon>
        <taxon>Autographivirales</taxon>
        <taxon>Autoscriptoviridae</taxon>
        <taxon>Slopekvirinae</taxon>
        <taxon>Cepavirus</taxon>
        <taxon>Cepavirus PAS7</taxon>
    </lineage>
</organism>
<dbReference type="Proteomes" id="UP001182171">
    <property type="component" value="Segment"/>
</dbReference>
<dbReference type="EMBL" id="OQ921331">
    <property type="protein sequence ID" value="WMX18815.1"/>
    <property type="molecule type" value="Genomic_DNA"/>
</dbReference>
<name>A0AA51VHG0_9CAUD</name>
<protein>
    <submittedName>
        <fullName evidence="1">Uncharacterized protein</fullName>
    </submittedName>
</protein>
<keyword evidence="2" id="KW-1185">Reference proteome</keyword>
<evidence type="ECO:0000313" key="2">
    <source>
        <dbReference type="Proteomes" id="UP001182171"/>
    </source>
</evidence>